<dbReference type="Proteomes" id="UP001579974">
    <property type="component" value="Unassembled WGS sequence"/>
</dbReference>
<dbReference type="SUPFAM" id="SSF51658">
    <property type="entry name" value="Xylose isomerase-like"/>
    <property type="match status" value="1"/>
</dbReference>
<feature type="domain" description="Xylose isomerase-like TIM barrel" evidence="1">
    <location>
        <begin position="26"/>
        <end position="239"/>
    </location>
</feature>
<reference evidence="2 3" key="1">
    <citation type="journal article" date="2024" name="Int. J. Mol. Sci.">
        <title>Exploration of Alicyclobacillus spp. Genome in Search of Antibiotic Resistance.</title>
        <authorList>
            <person name="Bucka-Kolendo J."/>
            <person name="Kiousi D.E."/>
            <person name="Dekowska A."/>
            <person name="Mikolajczuk-Szczyrba A."/>
            <person name="Karadedos D.M."/>
            <person name="Michael P."/>
            <person name="Galanis A."/>
            <person name="Sokolowska B."/>
        </authorList>
    </citation>
    <scope>NUCLEOTIDE SEQUENCE [LARGE SCALE GENOMIC DNA]</scope>
    <source>
        <strain evidence="2 3">KKP 3000</strain>
    </source>
</reference>
<comment type="caution">
    <text evidence="2">The sequence shown here is derived from an EMBL/GenBank/DDBJ whole genome shotgun (WGS) entry which is preliminary data.</text>
</comment>
<evidence type="ECO:0000259" key="1">
    <source>
        <dbReference type="Pfam" id="PF01261"/>
    </source>
</evidence>
<protein>
    <submittedName>
        <fullName evidence="2">TIM barrel protein</fullName>
    </submittedName>
</protein>
<gene>
    <name evidence="2" type="ORF">KKP3000_000010</name>
</gene>
<evidence type="ECO:0000313" key="2">
    <source>
        <dbReference type="EMBL" id="MFB5191240.1"/>
    </source>
</evidence>
<accession>A0ABV5AG55</accession>
<dbReference type="Gene3D" id="3.20.20.150">
    <property type="entry name" value="Divalent-metal-dependent TIM barrel enzymes"/>
    <property type="match status" value="1"/>
</dbReference>
<keyword evidence="3" id="KW-1185">Reference proteome</keyword>
<proteinExistence type="predicted"/>
<dbReference type="EMBL" id="JBDXSU010000010">
    <property type="protein sequence ID" value="MFB5191240.1"/>
    <property type="molecule type" value="Genomic_DNA"/>
</dbReference>
<dbReference type="InterPro" id="IPR013022">
    <property type="entry name" value="Xyl_isomerase-like_TIM-brl"/>
</dbReference>
<evidence type="ECO:0000313" key="3">
    <source>
        <dbReference type="Proteomes" id="UP001579974"/>
    </source>
</evidence>
<name>A0ABV5AG55_9BACL</name>
<dbReference type="Pfam" id="PF01261">
    <property type="entry name" value="AP_endonuc_2"/>
    <property type="match status" value="1"/>
</dbReference>
<organism evidence="2 3">
    <name type="scientific">Alicyclobacillus fastidiosus</name>
    <dbReference type="NCBI Taxonomy" id="392011"/>
    <lineage>
        <taxon>Bacteria</taxon>
        <taxon>Bacillati</taxon>
        <taxon>Bacillota</taxon>
        <taxon>Bacilli</taxon>
        <taxon>Bacillales</taxon>
        <taxon>Alicyclobacillaceae</taxon>
        <taxon>Alicyclobacillus</taxon>
    </lineage>
</organism>
<sequence>MTQVYVSASIFPTSIISQSGHTLLAEVVAKAGADGIEVRDELLNRSSDSLDEIAATCQALDMDVVFSTPTPMFLANGQVNPTIQSVFEASERLQAKVIKMNLGGFEQVRDPAEGMAHLQAQLGRLERTTVTIENDQRQVANQARLIENFLTLCTEYDVPIHLTFDMGNWVFVGERMQDVAPKLMPFIRYVHVKDSELDEHGVRQTIPLDLGSPAKAADIHLLQQMTRRAPICIEYPMPWDAHVLSREVVALKAVQMGGIGGVVHAIV</sequence>
<dbReference type="RefSeq" id="WP_275473856.1">
    <property type="nucleotide sequence ID" value="NZ_CP162940.1"/>
</dbReference>
<dbReference type="InterPro" id="IPR036237">
    <property type="entry name" value="Xyl_isomerase-like_sf"/>
</dbReference>